<evidence type="ECO:0000256" key="11">
    <source>
        <dbReference type="ARBA" id="ARBA00023268"/>
    </source>
</evidence>
<reference evidence="17 18" key="1">
    <citation type="journal article" date="2019" name="Int. J. Syst. Evol. Microbiol.">
        <title>The Global Catalogue of Microorganisms (GCM) 10K type strain sequencing project: providing services to taxonomists for standard genome sequencing and annotation.</title>
        <authorList>
            <consortium name="The Broad Institute Genomics Platform"/>
            <consortium name="The Broad Institute Genome Sequencing Center for Infectious Disease"/>
            <person name="Wu L."/>
            <person name="Ma J."/>
        </authorList>
    </citation>
    <scope>NUCLEOTIDE SEQUENCE [LARGE SCALE GENOMIC DNA]</scope>
    <source>
        <strain evidence="17 18">JCM 4531</strain>
    </source>
</reference>
<organism evidence="17 18">
    <name type="scientific">Streptomyces violaceolatus</name>
    <dbReference type="NCBI Taxonomy" id="67378"/>
    <lineage>
        <taxon>Bacteria</taxon>
        <taxon>Bacillati</taxon>
        <taxon>Actinomycetota</taxon>
        <taxon>Actinomycetes</taxon>
        <taxon>Kitasatosporales</taxon>
        <taxon>Streptomycetaceae</taxon>
        <taxon>Streptomyces</taxon>
        <taxon>Streptomyces violaceoruber group</taxon>
    </lineage>
</organism>
<evidence type="ECO:0000256" key="3">
    <source>
        <dbReference type="ARBA" id="ARBA00004910"/>
    </source>
</evidence>
<evidence type="ECO:0000313" key="18">
    <source>
        <dbReference type="Proteomes" id="UP001499989"/>
    </source>
</evidence>
<feature type="domain" description="CMP/dCMP-type deaminase" evidence="16">
    <location>
        <begin position="19"/>
        <end position="141"/>
    </location>
</feature>
<dbReference type="PROSITE" id="PS51747">
    <property type="entry name" value="CYT_DCMP_DEAMINASES_2"/>
    <property type="match status" value="1"/>
</dbReference>
<dbReference type="InterPro" id="IPR004794">
    <property type="entry name" value="Eubact_RibD"/>
</dbReference>
<feature type="compositionally biased region" description="Low complexity" evidence="15">
    <location>
        <begin position="274"/>
        <end position="298"/>
    </location>
</feature>
<keyword evidence="8 14" id="KW-0862">Zinc</keyword>
<evidence type="ECO:0000256" key="5">
    <source>
        <dbReference type="ARBA" id="ARBA00007417"/>
    </source>
</evidence>
<feature type="region of interest" description="Disordered" evidence="15">
    <location>
        <begin position="247"/>
        <end position="305"/>
    </location>
</feature>
<keyword evidence="10 14" id="KW-0560">Oxidoreductase</keyword>
<evidence type="ECO:0000256" key="4">
    <source>
        <dbReference type="ARBA" id="ARBA00005259"/>
    </source>
</evidence>
<dbReference type="EC" id="3.5.4.26" evidence="14"/>
<keyword evidence="14" id="KW-0378">Hydrolase</keyword>
<dbReference type="EMBL" id="BAAASK010000006">
    <property type="protein sequence ID" value="GAA2681724.1"/>
    <property type="molecule type" value="Genomic_DNA"/>
</dbReference>
<keyword evidence="18" id="KW-1185">Reference proteome</keyword>
<comment type="catalytic activity">
    <reaction evidence="12 14">
        <text>5-amino-6-(5-phospho-D-ribitylamino)uracil + NADP(+) = 5-amino-6-(5-phospho-D-ribosylamino)uracil + NADPH + H(+)</text>
        <dbReference type="Rhea" id="RHEA:17845"/>
        <dbReference type="ChEBI" id="CHEBI:15378"/>
        <dbReference type="ChEBI" id="CHEBI:57783"/>
        <dbReference type="ChEBI" id="CHEBI:58349"/>
        <dbReference type="ChEBI" id="CHEBI:58421"/>
        <dbReference type="ChEBI" id="CHEBI:58453"/>
        <dbReference type="EC" id="1.1.1.193"/>
    </reaction>
</comment>
<dbReference type="EC" id="1.1.1.193" evidence="14"/>
<dbReference type="InterPro" id="IPR024072">
    <property type="entry name" value="DHFR-like_dom_sf"/>
</dbReference>
<sequence length="407" mass="42099">MHSRSEGPGRGEEPSAVAPRELAAMRRALELAGAEVGSTGSNPAVGCVLLDAEGTTVATGVHRGPGTPHAEVDALRRARGRHRGTTAVVTLEPCDHQGRTGPCSKALIEAGVRRVLYAVADPNRVAAGGARRLADAGVEVVGGVLGAEAEAVLEMWLTAVRAGRPFVTWKFAATLDGRSAAADGSARWISSAESRADAHELRARHDAVLVGSGTWRSDDPRLDLRHGVVGHPPLRIALDARGELPPDSRLLDGAAPTLVVTDPATGTADHGESESNNNSGINTSTNTSTSTSRGANSGPDVLRLKTDARGHFPPLDLLAALDGRGVRSVLVEGGPALAASFVRAGLVDRVVAYVAPLLLGSEGVSATGPLGIGSIREAHRFRITSVDRIGPDLRIELRPPARTGGTQ</sequence>
<keyword evidence="7 14" id="KW-0479">Metal-binding</keyword>
<dbReference type="InterPro" id="IPR016193">
    <property type="entry name" value="Cytidine_deaminase-like"/>
</dbReference>
<evidence type="ECO:0000256" key="14">
    <source>
        <dbReference type="PIRNR" id="PIRNR006769"/>
    </source>
</evidence>
<dbReference type="InterPro" id="IPR002734">
    <property type="entry name" value="RibDG_C"/>
</dbReference>
<comment type="caution">
    <text evidence="17">The sequence shown here is derived from an EMBL/GenBank/DDBJ whole genome shotgun (WGS) entry which is preliminary data.</text>
</comment>
<dbReference type="PROSITE" id="PS00903">
    <property type="entry name" value="CYT_DCMP_DEAMINASES_1"/>
    <property type="match status" value="1"/>
</dbReference>
<dbReference type="PIRSF" id="PIRSF006769">
    <property type="entry name" value="RibD"/>
    <property type="match status" value="1"/>
</dbReference>
<evidence type="ECO:0000256" key="6">
    <source>
        <dbReference type="ARBA" id="ARBA00022619"/>
    </source>
</evidence>
<gene>
    <name evidence="17" type="primary">ribD</name>
    <name evidence="17" type="ORF">GCM10010310_30310</name>
</gene>
<dbReference type="SUPFAM" id="SSF53927">
    <property type="entry name" value="Cytidine deaminase-like"/>
    <property type="match status" value="1"/>
</dbReference>
<evidence type="ECO:0000256" key="12">
    <source>
        <dbReference type="ARBA" id="ARBA00049861"/>
    </source>
</evidence>
<comment type="pathway">
    <text evidence="2 14">Cofactor biosynthesis; riboflavin biosynthesis; 5-amino-6-(D-ribitylamino)uracil from GTP: step 2/4.</text>
</comment>
<dbReference type="Gene3D" id="3.40.430.10">
    <property type="entry name" value="Dihydrofolate Reductase, subunit A"/>
    <property type="match status" value="1"/>
</dbReference>
<dbReference type="Proteomes" id="UP001499989">
    <property type="component" value="Unassembled WGS sequence"/>
</dbReference>
<keyword evidence="6 14" id="KW-0686">Riboflavin biosynthesis</keyword>
<dbReference type="Pfam" id="PF01872">
    <property type="entry name" value="RibD_C"/>
    <property type="match status" value="1"/>
</dbReference>
<comment type="pathway">
    <text evidence="3 14">Cofactor biosynthesis; riboflavin biosynthesis; 5-amino-6-(D-ribitylamino)uracil from GTP: step 3/4.</text>
</comment>
<evidence type="ECO:0000256" key="7">
    <source>
        <dbReference type="ARBA" id="ARBA00022723"/>
    </source>
</evidence>
<dbReference type="CDD" id="cd01284">
    <property type="entry name" value="Riboflavin_deaminase-reductase"/>
    <property type="match status" value="1"/>
</dbReference>
<proteinExistence type="inferred from homology"/>
<evidence type="ECO:0000259" key="16">
    <source>
        <dbReference type="PROSITE" id="PS51747"/>
    </source>
</evidence>
<evidence type="ECO:0000256" key="1">
    <source>
        <dbReference type="ARBA" id="ARBA00002151"/>
    </source>
</evidence>
<dbReference type="NCBIfam" id="TIGR00326">
    <property type="entry name" value="eubact_ribD"/>
    <property type="match status" value="1"/>
</dbReference>
<comment type="similarity">
    <text evidence="4 14">In the N-terminal section; belongs to the cytidine and deoxycytidylate deaminase family.</text>
</comment>
<accession>A0ABN3SNG2</accession>
<evidence type="ECO:0000313" key="17">
    <source>
        <dbReference type="EMBL" id="GAA2681724.1"/>
    </source>
</evidence>
<keyword evidence="9 14" id="KW-0521">NADP</keyword>
<dbReference type="PANTHER" id="PTHR38011">
    <property type="entry name" value="DIHYDROFOLATE REDUCTASE FAMILY PROTEIN (AFU_ORTHOLOGUE AFUA_8G06820)"/>
    <property type="match status" value="1"/>
</dbReference>
<name>A0ABN3SNG2_9ACTN</name>
<dbReference type="SUPFAM" id="SSF53597">
    <property type="entry name" value="Dihydrofolate reductase-like"/>
    <property type="match status" value="1"/>
</dbReference>
<evidence type="ECO:0000256" key="9">
    <source>
        <dbReference type="ARBA" id="ARBA00022857"/>
    </source>
</evidence>
<dbReference type="InterPro" id="IPR016192">
    <property type="entry name" value="APOBEC/CMP_deaminase_Zn-bd"/>
</dbReference>
<dbReference type="PANTHER" id="PTHR38011:SF7">
    <property type="entry name" value="2,5-DIAMINO-6-RIBOSYLAMINO-4(3H)-PYRIMIDINONE 5'-PHOSPHATE REDUCTASE"/>
    <property type="match status" value="1"/>
</dbReference>
<comment type="function">
    <text evidence="1 14">Converts 2,5-diamino-6-(ribosylamino)-4(3h)-pyrimidinone 5'-phosphate into 5-amino-6-(ribosylamino)-2,4(1h,3h)-pyrimidinedione 5'-phosphate.</text>
</comment>
<comment type="cofactor">
    <cofactor evidence="14">
        <name>Zn(2+)</name>
        <dbReference type="ChEBI" id="CHEBI:29105"/>
    </cofactor>
    <text evidence="14">Binds 1 zinc ion.</text>
</comment>
<dbReference type="Pfam" id="PF00383">
    <property type="entry name" value="dCMP_cyt_deam_1"/>
    <property type="match status" value="1"/>
</dbReference>
<evidence type="ECO:0000256" key="2">
    <source>
        <dbReference type="ARBA" id="ARBA00004882"/>
    </source>
</evidence>
<comment type="catalytic activity">
    <reaction evidence="13 14">
        <text>2,5-diamino-6-hydroxy-4-(5-phosphoribosylamino)-pyrimidine + H2O + H(+) = 5-amino-6-(5-phospho-D-ribosylamino)uracil + NH4(+)</text>
        <dbReference type="Rhea" id="RHEA:21868"/>
        <dbReference type="ChEBI" id="CHEBI:15377"/>
        <dbReference type="ChEBI" id="CHEBI:15378"/>
        <dbReference type="ChEBI" id="CHEBI:28938"/>
        <dbReference type="ChEBI" id="CHEBI:58453"/>
        <dbReference type="ChEBI" id="CHEBI:58614"/>
        <dbReference type="EC" id="3.5.4.26"/>
    </reaction>
</comment>
<evidence type="ECO:0000256" key="13">
    <source>
        <dbReference type="ARBA" id="ARBA00049886"/>
    </source>
</evidence>
<evidence type="ECO:0000256" key="15">
    <source>
        <dbReference type="SAM" id="MobiDB-lite"/>
    </source>
</evidence>
<keyword evidence="11" id="KW-0511">Multifunctional enzyme</keyword>
<comment type="similarity">
    <text evidence="5 14">In the C-terminal section; belongs to the HTP reductase family.</text>
</comment>
<evidence type="ECO:0000256" key="10">
    <source>
        <dbReference type="ARBA" id="ARBA00023002"/>
    </source>
</evidence>
<evidence type="ECO:0000256" key="8">
    <source>
        <dbReference type="ARBA" id="ARBA00022833"/>
    </source>
</evidence>
<dbReference type="InterPro" id="IPR050765">
    <property type="entry name" value="Riboflavin_Biosynth_HTPR"/>
</dbReference>
<protein>
    <recommendedName>
        <fullName evidence="14">Riboflavin biosynthesis protein RibD</fullName>
    </recommendedName>
    <domain>
        <recommendedName>
            <fullName evidence="14">Diaminohydroxyphosphoribosylaminopyrimidine deaminase</fullName>
            <shortName evidence="14">DRAP deaminase</shortName>
            <ecNumber evidence="14">3.5.4.26</ecNumber>
        </recommendedName>
        <alternativeName>
            <fullName evidence="14">Riboflavin-specific deaminase</fullName>
        </alternativeName>
    </domain>
    <domain>
        <recommendedName>
            <fullName evidence="14">5-amino-6-(5-phosphoribosylamino)uracil reductase</fullName>
            <ecNumber evidence="14">1.1.1.193</ecNumber>
        </recommendedName>
        <alternativeName>
            <fullName evidence="14">HTP reductase</fullName>
        </alternativeName>
    </domain>
</protein>
<dbReference type="Gene3D" id="3.40.140.10">
    <property type="entry name" value="Cytidine Deaminase, domain 2"/>
    <property type="match status" value="1"/>
</dbReference>
<dbReference type="InterPro" id="IPR002125">
    <property type="entry name" value="CMP_dCMP_dom"/>
</dbReference>